<evidence type="ECO:0000256" key="1">
    <source>
        <dbReference type="ARBA" id="ARBA00004167"/>
    </source>
</evidence>
<dbReference type="RefSeq" id="WP_369046073.1">
    <property type="nucleotide sequence ID" value="NZ_CP163302.1"/>
</dbReference>
<comment type="subcellular location">
    <subcellularLocation>
        <location evidence="2">Cell membrane</location>
    </subcellularLocation>
    <subcellularLocation>
        <location evidence="1">Membrane</location>
        <topology evidence="1">Single-pass membrane protein</topology>
    </subcellularLocation>
</comment>
<evidence type="ECO:0000256" key="10">
    <source>
        <dbReference type="ARBA" id="ARBA00030803"/>
    </source>
</evidence>
<feature type="domain" description="Anti-sigma K factor RskA C-terminal" evidence="13">
    <location>
        <begin position="140"/>
        <end position="288"/>
    </location>
</feature>
<dbReference type="PANTHER" id="PTHR37461:SF1">
    <property type="entry name" value="ANTI-SIGMA-K FACTOR RSKA"/>
    <property type="match status" value="1"/>
</dbReference>
<dbReference type="Pfam" id="PF10099">
    <property type="entry name" value="RskA_C"/>
    <property type="match status" value="1"/>
</dbReference>
<reference evidence="14" key="1">
    <citation type="submission" date="2024-07" db="EMBL/GenBank/DDBJ databases">
        <authorList>
            <person name="fu j."/>
        </authorList>
    </citation>
    <scope>NUCLEOTIDE SEQUENCE</scope>
    <source>
        <strain evidence="14">P10A9</strain>
    </source>
</reference>
<evidence type="ECO:0000256" key="6">
    <source>
        <dbReference type="ARBA" id="ARBA00023015"/>
    </source>
</evidence>
<keyword evidence="7 12" id="KW-0472">Membrane</keyword>
<evidence type="ECO:0000313" key="14">
    <source>
        <dbReference type="EMBL" id="XDP45563.1"/>
    </source>
</evidence>
<dbReference type="InterPro" id="IPR051474">
    <property type="entry name" value="Anti-sigma-K/W_factor"/>
</dbReference>
<dbReference type="GO" id="GO:0005886">
    <property type="term" value="C:plasma membrane"/>
    <property type="evidence" value="ECO:0007669"/>
    <property type="project" value="UniProtKB-SubCell"/>
</dbReference>
<feature type="transmembrane region" description="Helical" evidence="12">
    <location>
        <begin position="140"/>
        <end position="160"/>
    </location>
</feature>
<gene>
    <name evidence="14" type="ORF">AB5L97_00615</name>
</gene>
<dbReference type="GO" id="GO:0016989">
    <property type="term" value="F:sigma factor antagonist activity"/>
    <property type="evidence" value="ECO:0007669"/>
    <property type="project" value="TreeGrafter"/>
</dbReference>
<evidence type="ECO:0000256" key="11">
    <source>
        <dbReference type="SAM" id="MobiDB-lite"/>
    </source>
</evidence>
<sequence length="294" mass="29945">MDDQLHLLTGAYALNALDDEERRRFERTLTFGDPVAEEARELAETAALLAADASPVAPPPDLKARLMAQIAVTPQLEIADAGSRPSDARSRPGDAGSRPGDAGSPLKENEPQPEATVADLGARRRRALGGGAVFTAPARWLAAAAAVLLVAAGAAGVWGLRAQQQRDDAVRQLAAAADAPGSVMNRILSAPDATIQEASVPGGGTVVIAHSHRESVAGVVTIGMPVPAAGHVYELWLGDASGTMKPAGLVAGEGTTWNELAGGIGSATVLGVTVEPAGGSARPTTTPILVQQFS</sequence>
<evidence type="ECO:0000256" key="7">
    <source>
        <dbReference type="ARBA" id="ARBA00023136"/>
    </source>
</evidence>
<evidence type="ECO:0000259" key="13">
    <source>
        <dbReference type="Pfam" id="PF10099"/>
    </source>
</evidence>
<dbReference type="GO" id="GO:0006417">
    <property type="term" value="P:regulation of translation"/>
    <property type="evidence" value="ECO:0007669"/>
    <property type="project" value="TreeGrafter"/>
</dbReference>
<dbReference type="InterPro" id="IPR018764">
    <property type="entry name" value="RskA_C"/>
</dbReference>
<keyword evidence="3" id="KW-1003">Cell membrane</keyword>
<dbReference type="KEGG" id="spue:AB5L97_00615"/>
<dbReference type="Gene3D" id="1.10.10.1320">
    <property type="entry name" value="Anti-sigma factor, zinc-finger domain"/>
    <property type="match status" value="1"/>
</dbReference>
<protein>
    <recommendedName>
        <fullName evidence="10">Regulator of SigK</fullName>
    </recommendedName>
    <alternativeName>
        <fullName evidence="9">Sigma-K anti-sigma factor RskA</fullName>
    </alternativeName>
</protein>
<dbReference type="PANTHER" id="PTHR37461">
    <property type="entry name" value="ANTI-SIGMA-K FACTOR RSKA"/>
    <property type="match status" value="1"/>
</dbReference>
<evidence type="ECO:0000256" key="9">
    <source>
        <dbReference type="ARBA" id="ARBA00029829"/>
    </source>
</evidence>
<evidence type="ECO:0000256" key="12">
    <source>
        <dbReference type="SAM" id="Phobius"/>
    </source>
</evidence>
<keyword evidence="4 12" id="KW-0812">Transmembrane</keyword>
<feature type="region of interest" description="Disordered" evidence="11">
    <location>
        <begin position="77"/>
        <end position="120"/>
    </location>
</feature>
<evidence type="ECO:0000256" key="2">
    <source>
        <dbReference type="ARBA" id="ARBA00004236"/>
    </source>
</evidence>
<evidence type="ECO:0000256" key="8">
    <source>
        <dbReference type="ARBA" id="ARBA00023163"/>
    </source>
</evidence>
<evidence type="ECO:0000256" key="3">
    <source>
        <dbReference type="ARBA" id="ARBA00022475"/>
    </source>
</evidence>
<accession>A0AB39L2W9</accession>
<organism evidence="14">
    <name type="scientific">Sinomonas puerhi</name>
    <dbReference type="NCBI Taxonomy" id="3238584"/>
    <lineage>
        <taxon>Bacteria</taxon>
        <taxon>Bacillati</taxon>
        <taxon>Actinomycetota</taxon>
        <taxon>Actinomycetes</taxon>
        <taxon>Micrococcales</taxon>
        <taxon>Micrococcaceae</taxon>
        <taxon>Sinomonas</taxon>
    </lineage>
</organism>
<keyword evidence="5 12" id="KW-1133">Transmembrane helix</keyword>
<proteinExistence type="predicted"/>
<evidence type="ECO:0000256" key="4">
    <source>
        <dbReference type="ARBA" id="ARBA00022692"/>
    </source>
</evidence>
<evidence type="ECO:0000256" key="5">
    <source>
        <dbReference type="ARBA" id="ARBA00022989"/>
    </source>
</evidence>
<keyword evidence="8" id="KW-0804">Transcription</keyword>
<dbReference type="EMBL" id="CP163302">
    <property type="protein sequence ID" value="XDP45563.1"/>
    <property type="molecule type" value="Genomic_DNA"/>
</dbReference>
<keyword evidence="6" id="KW-0805">Transcription regulation</keyword>
<dbReference type="AlphaFoldDB" id="A0AB39L2W9"/>
<dbReference type="InterPro" id="IPR041916">
    <property type="entry name" value="Anti_sigma_zinc_sf"/>
</dbReference>
<name>A0AB39L2W9_9MICC</name>